<sequence length="264" mass="30933">MFQRFPREIRNSPPAHYTVELNSYSKLFRPEKLEKFESGLFEAGNYKWRLVFLSKWKQTRRWRWHRAEGPIRRFDHNKHEWGFGKFLSLDTLNEYLANDTLVLGAEVFVIVSTGRKECVSILKNPDGATTRTWKIPKFSALDDNPRFSQAYTVDERKWKLRLYPMGTAAGKGEFLALHLMLVDVLDPAPKRAVFAEFDLLLVDQKRHSNSFKRQYSKWFSAQCYVLGHRKFISLTDLYQSDVVGDTLIIELQFLSVSAVRLLNC</sequence>
<dbReference type="STRING" id="55188.A0A2H5Q9K1"/>
<feature type="domain" description="MATH" evidence="1">
    <location>
        <begin position="128"/>
        <end position="253"/>
    </location>
</feature>
<dbReference type="PROSITE" id="PS50144">
    <property type="entry name" value="MATH"/>
    <property type="match status" value="2"/>
</dbReference>
<dbReference type="CDD" id="cd00121">
    <property type="entry name" value="MATH"/>
    <property type="match status" value="2"/>
</dbReference>
<evidence type="ECO:0000313" key="2">
    <source>
        <dbReference type="EMBL" id="GAY61308.1"/>
    </source>
</evidence>
<name>A0A2H5Q9K1_CITUN</name>
<dbReference type="EMBL" id="BDQV01000265">
    <property type="protein sequence ID" value="GAY61308.1"/>
    <property type="molecule type" value="Genomic_DNA"/>
</dbReference>
<dbReference type="AlphaFoldDB" id="A0A2H5Q9K1"/>
<accession>A0A2H5Q9K1</accession>
<dbReference type="Pfam" id="PF00917">
    <property type="entry name" value="MATH"/>
    <property type="match status" value="1"/>
</dbReference>
<gene>
    <name evidence="2" type="ORF">CUMW_208960</name>
</gene>
<protein>
    <recommendedName>
        <fullName evidence="1">MATH domain-containing protein</fullName>
    </recommendedName>
</protein>
<reference evidence="2 3" key="1">
    <citation type="journal article" date="2017" name="Front. Genet.">
        <title>Draft sequencing of the heterozygous diploid genome of Satsuma (Citrus unshiu Marc.) using a hybrid assembly approach.</title>
        <authorList>
            <person name="Shimizu T."/>
            <person name="Tanizawa Y."/>
            <person name="Mochizuki T."/>
            <person name="Nagasaki H."/>
            <person name="Yoshioka T."/>
            <person name="Toyoda A."/>
            <person name="Fujiyama A."/>
            <person name="Kaminuma E."/>
            <person name="Nakamura Y."/>
        </authorList>
    </citation>
    <scope>NUCLEOTIDE SEQUENCE [LARGE SCALE GENOMIC DNA]</scope>
    <source>
        <strain evidence="3">cv. Miyagawa wase</strain>
    </source>
</reference>
<dbReference type="PANTHER" id="PTHR46162">
    <property type="entry name" value="TRAF-LIKE FAMILY PROTEIN"/>
    <property type="match status" value="1"/>
</dbReference>
<dbReference type="SUPFAM" id="SSF49599">
    <property type="entry name" value="TRAF domain-like"/>
    <property type="match status" value="2"/>
</dbReference>
<keyword evidence="3" id="KW-1185">Reference proteome</keyword>
<feature type="domain" description="MATH" evidence="1">
    <location>
        <begin position="1"/>
        <end position="107"/>
    </location>
</feature>
<dbReference type="Pfam" id="PF22486">
    <property type="entry name" value="MATH_2"/>
    <property type="match status" value="1"/>
</dbReference>
<proteinExistence type="predicted"/>
<dbReference type="InterPro" id="IPR008974">
    <property type="entry name" value="TRAF-like"/>
</dbReference>
<dbReference type="PANTHER" id="PTHR46162:SF40">
    <property type="entry name" value="TRAF-LIKE FAMILY PROTEIN"/>
    <property type="match status" value="1"/>
</dbReference>
<dbReference type="Proteomes" id="UP000236630">
    <property type="component" value="Unassembled WGS sequence"/>
</dbReference>
<dbReference type="SMART" id="SM00061">
    <property type="entry name" value="MATH"/>
    <property type="match status" value="1"/>
</dbReference>
<evidence type="ECO:0000313" key="3">
    <source>
        <dbReference type="Proteomes" id="UP000236630"/>
    </source>
</evidence>
<dbReference type="InterPro" id="IPR002083">
    <property type="entry name" value="MATH/TRAF_dom"/>
</dbReference>
<organism evidence="2 3">
    <name type="scientific">Citrus unshiu</name>
    <name type="common">Satsuma mandarin</name>
    <name type="synonym">Citrus nobilis var. unshiu</name>
    <dbReference type="NCBI Taxonomy" id="55188"/>
    <lineage>
        <taxon>Eukaryota</taxon>
        <taxon>Viridiplantae</taxon>
        <taxon>Streptophyta</taxon>
        <taxon>Embryophyta</taxon>
        <taxon>Tracheophyta</taxon>
        <taxon>Spermatophyta</taxon>
        <taxon>Magnoliopsida</taxon>
        <taxon>eudicotyledons</taxon>
        <taxon>Gunneridae</taxon>
        <taxon>Pentapetalae</taxon>
        <taxon>rosids</taxon>
        <taxon>malvids</taxon>
        <taxon>Sapindales</taxon>
        <taxon>Rutaceae</taxon>
        <taxon>Aurantioideae</taxon>
        <taxon>Citrus</taxon>
    </lineage>
</organism>
<comment type="caution">
    <text evidence="2">The sequence shown here is derived from an EMBL/GenBank/DDBJ whole genome shotgun (WGS) entry which is preliminary data.</text>
</comment>
<evidence type="ECO:0000259" key="1">
    <source>
        <dbReference type="PROSITE" id="PS50144"/>
    </source>
</evidence>
<dbReference type="Gene3D" id="2.60.210.10">
    <property type="entry name" value="Apoptosis, Tumor Necrosis Factor Receptor Associated Protein 2, Chain A"/>
    <property type="match status" value="2"/>
</dbReference>